<sequence>MISENEHNEINGFLRNVGAEHIEVYQELYDHVATSFEQRAITTQDIKTHIREVVQPNLGGTLGIKKIITARTKAFNKEVYGRAWDIFKDYFIGWPSVLISILTVAIVLVGREYWGIGTITKAALVFGVMAPPLLTVAGMLLHYLDGRRKKLKVTSSLRNQVVIRFATFGTTLTQVSFFLIGGMIFGDTGLIYKLLINNPLLGLSLSVIFILYGCVSLQLLKEKFHFKIAVS</sequence>
<keyword evidence="1" id="KW-1133">Transmembrane helix</keyword>
<dbReference type="EMBL" id="MDGQ01000005">
    <property type="protein sequence ID" value="OEK05011.1"/>
    <property type="molecule type" value="Genomic_DNA"/>
</dbReference>
<dbReference type="AlphaFoldDB" id="A0A1E5T0X2"/>
<dbReference type="Proteomes" id="UP000095552">
    <property type="component" value="Unassembled WGS sequence"/>
</dbReference>
<feature type="transmembrane region" description="Helical" evidence="1">
    <location>
        <begin position="90"/>
        <end position="110"/>
    </location>
</feature>
<evidence type="ECO:0000313" key="3">
    <source>
        <dbReference type="Proteomes" id="UP000095552"/>
    </source>
</evidence>
<feature type="transmembrane region" description="Helical" evidence="1">
    <location>
        <begin position="122"/>
        <end position="144"/>
    </location>
</feature>
<keyword evidence="3" id="KW-1185">Reference proteome</keyword>
<evidence type="ECO:0000313" key="2">
    <source>
        <dbReference type="EMBL" id="OEK05011.1"/>
    </source>
</evidence>
<protein>
    <submittedName>
        <fullName evidence="2">Uncharacterized protein</fullName>
    </submittedName>
</protein>
<dbReference type="STRING" id="1563681.BFP71_16450"/>
<proteinExistence type="predicted"/>
<evidence type="ECO:0000256" key="1">
    <source>
        <dbReference type="SAM" id="Phobius"/>
    </source>
</evidence>
<keyword evidence="1" id="KW-0812">Transmembrane</keyword>
<reference evidence="2 3" key="1">
    <citation type="submission" date="2016-08" db="EMBL/GenBank/DDBJ databases">
        <title>Draft genome of Fabibacter sp. strain SK-8.</title>
        <authorList>
            <person name="Wong S.-K."/>
            <person name="Hamasaki K."/>
            <person name="Yoshizawa S."/>
        </authorList>
    </citation>
    <scope>NUCLEOTIDE SEQUENCE [LARGE SCALE GENOMIC DNA]</scope>
    <source>
        <strain evidence="2 3">SK-8</strain>
    </source>
</reference>
<comment type="caution">
    <text evidence="2">The sequence shown here is derived from an EMBL/GenBank/DDBJ whole genome shotgun (WGS) entry which is preliminary data.</text>
</comment>
<dbReference type="OrthoDB" id="949461at2"/>
<feature type="transmembrane region" description="Helical" evidence="1">
    <location>
        <begin position="165"/>
        <end position="185"/>
    </location>
</feature>
<organism evidence="2 3">
    <name type="scientific">Roseivirga misakiensis</name>
    <dbReference type="NCBI Taxonomy" id="1563681"/>
    <lineage>
        <taxon>Bacteria</taxon>
        <taxon>Pseudomonadati</taxon>
        <taxon>Bacteroidota</taxon>
        <taxon>Cytophagia</taxon>
        <taxon>Cytophagales</taxon>
        <taxon>Roseivirgaceae</taxon>
        <taxon>Roseivirga</taxon>
    </lineage>
</organism>
<name>A0A1E5T0X2_9BACT</name>
<dbReference type="RefSeq" id="WP_069836515.1">
    <property type="nucleotide sequence ID" value="NZ_MDGQ01000005.1"/>
</dbReference>
<gene>
    <name evidence="2" type="ORF">BFP71_16450</name>
</gene>
<feature type="transmembrane region" description="Helical" evidence="1">
    <location>
        <begin position="200"/>
        <end position="220"/>
    </location>
</feature>
<accession>A0A1E5T0X2</accession>
<keyword evidence="1" id="KW-0472">Membrane</keyword>